<dbReference type="InterPro" id="IPR012349">
    <property type="entry name" value="Split_barrel_FMN-bd"/>
</dbReference>
<comment type="similarity">
    <text evidence="1">Belongs to the non-flavoprotein flavin reductase family.</text>
</comment>
<dbReference type="SUPFAM" id="SSF50475">
    <property type="entry name" value="FMN-binding split barrel"/>
    <property type="match status" value="1"/>
</dbReference>
<dbReference type="EMBL" id="CP059572">
    <property type="protein sequence ID" value="QXJ22450.1"/>
    <property type="molecule type" value="Genomic_DNA"/>
</dbReference>
<dbReference type="Gene3D" id="2.30.110.10">
    <property type="entry name" value="Electron Transport, Fmn-binding Protein, Chain A"/>
    <property type="match status" value="1"/>
</dbReference>
<protein>
    <submittedName>
        <fullName evidence="4">Flavin reductase family protein</fullName>
    </submittedName>
</protein>
<feature type="domain" description="Flavin reductase like" evidence="3">
    <location>
        <begin position="30"/>
        <end position="174"/>
    </location>
</feature>
<accession>A0ABX8QUE9</accession>
<organism evidence="4 5">
    <name type="scientific">Actinomadura graeca</name>
    <dbReference type="NCBI Taxonomy" id="2750812"/>
    <lineage>
        <taxon>Bacteria</taxon>
        <taxon>Bacillati</taxon>
        <taxon>Actinomycetota</taxon>
        <taxon>Actinomycetes</taxon>
        <taxon>Streptosporangiales</taxon>
        <taxon>Thermomonosporaceae</taxon>
        <taxon>Actinomadura</taxon>
    </lineage>
</organism>
<sequence>MPDGKEKALNQFTGLEFEPEISQDDFRTTMSRFASGLTVVAALDEAGLPAGLTCQSFASLSLDPPLILVCVGRGSSSWARIEGTGRFGVSILAEQQRDVCVSLARRAEDKFDSVPWRPSPYGTVHIEGALATIDCRIGTVHEAGDHLVVIGDVLDLAVRDEGTPLLYFRGRYGKATFRS</sequence>
<gene>
    <name evidence="4" type="ORF">AGRA3207_003450</name>
</gene>
<reference evidence="4" key="1">
    <citation type="submission" date="2020-07" db="EMBL/GenBank/DDBJ databases">
        <authorList>
            <person name="Tarantini F.S."/>
            <person name="Hong K.W."/>
            <person name="Chan K.G."/>
        </authorList>
    </citation>
    <scope>NUCLEOTIDE SEQUENCE</scope>
    <source>
        <strain evidence="4">32-07</strain>
    </source>
</reference>
<proteinExistence type="inferred from homology"/>
<name>A0ABX8QUE9_9ACTN</name>
<dbReference type="SMART" id="SM00903">
    <property type="entry name" value="Flavin_Reduct"/>
    <property type="match status" value="1"/>
</dbReference>
<evidence type="ECO:0000313" key="5">
    <source>
        <dbReference type="Proteomes" id="UP001049518"/>
    </source>
</evidence>
<keyword evidence="2" id="KW-0560">Oxidoreductase</keyword>
<dbReference type="InterPro" id="IPR050268">
    <property type="entry name" value="NADH-dep_flavin_reductase"/>
</dbReference>
<dbReference type="PANTHER" id="PTHR30466:SF11">
    <property type="entry name" value="FLAVIN-DEPENDENT MONOOXYGENASE, REDUCTASE SUBUNIT HSAB"/>
    <property type="match status" value="1"/>
</dbReference>
<dbReference type="Proteomes" id="UP001049518">
    <property type="component" value="Chromosome"/>
</dbReference>
<evidence type="ECO:0000259" key="3">
    <source>
        <dbReference type="SMART" id="SM00903"/>
    </source>
</evidence>
<keyword evidence="5" id="KW-1185">Reference proteome</keyword>
<evidence type="ECO:0000256" key="1">
    <source>
        <dbReference type="ARBA" id="ARBA00008898"/>
    </source>
</evidence>
<dbReference type="PANTHER" id="PTHR30466">
    <property type="entry name" value="FLAVIN REDUCTASE"/>
    <property type="match status" value="1"/>
</dbReference>
<evidence type="ECO:0000313" key="4">
    <source>
        <dbReference type="EMBL" id="QXJ22450.1"/>
    </source>
</evidence>
<dbReference type="Pfam" id="PF01613">
    <property type="entry name" value="Flavin_Reduct"/>
    <property type="match status" value="1"/>
</dbReference>
<evidence type="ECO:0000256" key="2">
    <source>
        <dbReference type="ARBA" id="ARBA00023002"/>
    </source>
</evidence>
<dbReference type="InterPro" id="IPR002563">
    <property type="entry name" value="Flavin_Rdtase-like_dom"/>
</dbReference>